<feature type="domain" description="Carrier" evidence="7">
    <location>
        <begin position="3707"/>
        <end position="3782"/>
    </location>
</feature>
<keyword evidence="2" id="KW-0596">Phosphopantetheine</keyword>
<dbReference type="PANTHER" id="PTHR45527">
    <property type="entry name" value="NONRIBOSOMAL PEPTIDE SYNTHETASE"/>
    <property type="match status" value="1"/>
</dbReference>
<dbReference type="Gene3D" id="1.10.1200.10">
    <property type="entry name" value="ACP-like"/>
    <property type="match status" value="3"/>
</dbReference>
<dbReference type="GO" id="GO:0031177">
    <property type="term" value="F:phosphopantetheine binding"/>
    <property type="evidence" value="ECO:0007669"/>
    <property type="project" value="InterPro"/>
</dbReference>
<dbReference type="PROSITE" id="PS00455">
    <property type="entry name" value="AMP_BINDING"/>
    <property type="match status" value="3"/>
</dbReference>
<evidence type="ECO:0000256" key="3">
    <source>
        <dbReference type="ARBA" id="ARBA00022553"/>
    </source>
</evidence>
<dbReference type="InterPro" id="IPR009081">
    <property type="entry name" value="PP-bd_ACP"/>
</dbReference>
<dbReference type="SUPFAM" id="SSF47336">
    <property type="entry name" value="ACP-like"/>
    <property type="match status" value="3"/>
</dbReference>
<dbReference type="NCBIfam" id="TIGR01720">
    <property type="entry name" value="NRPS-para261"/>
    <property type="match status" value="1"/>
</dbReference>
<sequence length="3782" mass="407452">MTQELTHLIHLPTQEVHAMANRLGKDPDGTCATSICLPLLAVAAAWWVQHGNTPATEGTDVRSTPLTVTLNDALGQHHIQVTAHDRLPHLAAAMAVQAEWAPGRVSATLETTTVTVEPAQTGSAQATVCVHVPPGVDEHDLHTLLTDLIARPERTLLSLRAQSDTQRVALEAMWNDTDQPRHRPDITELIRSWAEQTPEAEAVVSDEHRLTYRQLVTAADAVAAQLRHHGVGAETVVGISLPRSAEMVVAILGVLFAGGAFVPVDPAWPAPRRASVITDAAVSLLLVADPTTSEETSTITLDLNNPLPQAKPEPLPEEINGSSLAYIVFTSGSTGRPKGAMIRRAAIVERLLWQRDEILGFRTDDASLFKAPLAFDISINEILLPLISGARVVVAAPDGERDPSYLLNLIGTERVTFAYLVSSMLEMLLTLDAEDTNTTDQTPTGSLRHLRHVWCGGELLTQALYRRFRRALDIPLYHGYGPAEATIGVSHVVYRAEGDRMGHSIGSANPNTRLYVLGPDLRPAPIGEPGELYAAGMLVGRGYVGAPALTASRFVADPFAADGSRMYRTGDLVRRLDDGSLEFVGRADNQVKIRGMRLELEDVEAGLAEHPEVRSVCVIARSGRLIGYAVTTADSSLTGEQLRDWARSQLPEYMVPAAVVILPTMPITVNGKVDRSALPEPQWENDTTTTEDITDPRLAQVCTAMADVLDLQRVSPDCDFFDIGGDSLIAVRLAGALRSAGLPIGVAHIFKARTPRALANTVQNLPTPIDVEDKPHGTLHDLPVLRWFAEVTQAIDGFVQAVPLRAPHDLNLQAAQAILNAVIHQHPALRARVSHHNGLHLDIPTPENATPVYVDERGPGGDKNTDTDELIADLDPAAGVLVRARLRPGVLLVVIHHLVMDGISWQILTDDLTAAMQAWRAGELNPDGTPTPGKTHPVQPEGSSLRRWTQCLADAVASGHFDTDAHYYRRVLATPDAPLTNATGPTPTVANERTLTRHIDATTTEAITLAVPTAFGTGVNTVLLTAFALALATWREENGTHQTAALIDLEGHGRESRFVPTPGGEADLSHTLGWFTSMFPVLLDPGTTLHADEDTLVRALKTVKDQLAEVPNGGIGFGALRRLDQRPGAAAGLDHEPQILFNYLGRVGSTNDAEFEPLPGTDLLGERRDPEQPLPRTLELNAVTTVEPDGGVLRATFSWGANVLEDTSITRLAQLWTEALTALAGLAHRGSRSPGDFASAPGLPAPISFEDLDRLDSPTLVDILPLTPVQNGMYFHSVFEGEQSDAYVEQQLVHLHGPIDAHRLETALRALLRHHPALSAAVFTTTSGEAVSVIDTAAADRLHLAELDLTAVEPHEAQQRLRQRAHTDRTTGFDPTHAPLMRCTLVTLEPEHCVLIQTVHHLVADGWSVPLMLRTLIECYTNPDLPEPAYRPERGIPGFVRWLDTRDRHADQQLWQTALQGATPVVVAPGAATPTHIEEIPVIADNIDAALEHCRNHGWSIPVLAHAAWGLVLRDLAGLDCRSDVIFGSTVSGRDAPVEDLENAVGMVINTVPSLAPGAAPTDPAHTLLTGVSTHLDHVRAHMHVPLADTVPQGSTVGDLFDTLVVMDLPTDPAQLHVPGAEVEIRAVINDGAPHYPLTLVVSPTEKPLLRLLYDPASINHSRAQRITRMLAAAVEGLCSSNSVAHVTAHIAAAGAQSTNEPETLTQLWQTSVKAHPQRPALVAVTADKGTPERIEYTQMHARARSVAATLSQALPHSDQPARVALLLDRSPEQVVGILAVVLAGGTYVPLDPLSPDHRIDLILDNCQPEVLLVGPQYAERAHTIAPEGTTVMVMPDPQQQDNTTEQQDNTTELQFSPRNPSPHDPAYILYTSGSTGRPKGVVVTHANVLALLHTADNHIQMSNQDVWCLFHSFAFDFSVWELWAPLRYGACVVLLDYALTRSPHDFAGVLAEQKVTVLNQTPSAFVALDSTGATLPALRHLIFGGEALEIARVAEFAHRHPNCHIINMYGITETTVHVTALKLTTTLLQTAQQNRTTASPVGRPLDGLRGYVLDGQLQPVRPGGTGILYVAGPQVTRGYFGQPGLSAARFVADPFAADGTRMYCSGDVMRVRADGGLEYIGRADRQIQVRGFRIEPGEVETVLLTAPEVADAAVLALDRPEGRQLAAVVVPREGTDLAEAASTARRTARRNLPAYLVPSLLIAAQQLPLTINGKRDETALRAMLEASNEHEMHPEPDAAPAAEQQGETAVTAIAAALAAVLDLDPQAVGPNEDYFQLGGDSILALKLCHRLRREGIAVSPREVFTGRTPAGIARLCLQPAPATSVTRAKTTHGALVPLPMLYRQQTLGMPSDFAQARTIELDETVNTEQLSKALGHVVTAHPLLGARLSGLSHQLPLSIEIPATPPTIPVLQVDTAEHALPALLETLDPENGTLLAAAVVKEGRVAVMAVHHAVVDSMSWLVIENDLRCALENKPIAPETVSAGEHATELLRRTHTDEITQWLPHWQRMHHIPQLVVADSWPGEQVRLLATRLEADAAKALLTATSGTQVAARLTATVVAALSRCIGERPEILVDLETHGRNNGDSLNIDLERTVGWFTCLAPVRVPGSSDPQRVIHAVEGGSDAAPATSYAALRYLHPHGARMLSNGGAQVLVNYLGRAESEAVLCVPAPATPPRTPHLLEVDIWAMSSQELRAEFRVAEPAWNELGVDPADLIPAWQKAVADLAESLAEQGEQAALTPLQRGLLFQAQVAPGGTYTAQTTLAFDRRLDPQTVAESFADTVTIHPAIGARFLVDEDGTPTQWLPEATQRICPEVTVHEVNSVDQIDALLDAQRRLPFDLGEWPLARFLLIRTPHEGDLLVFTYHLVLMDGWSRALLLNSFLQRLRLRENTPEQDICLPEPSRPSFAEVARKATSHDEAAALAHWRSRLEGLNGPTLVGDGRLATTPTLPESVVIDLDEQSTNALNAAASRAGVTLTALIVAATTLSLRVLTGEDDVVVGLSVSGRNLVEDPGVDSVVGVLLNTVPARVQLQAQQTVMELLTRIQAERLESMPFDGVDLGQVQRDLGMEVLFDSLVVVQNFLDPKAAQETRRTHGITAESSVDATHFPLTWVYTPGERLRLTLEHRPELLPKGAAQTAAHLAVSALQSLTDSVLSAESGRRCVASLPGWQAGPDHGDVVAAQNARVDFTVVDALDAAAERNPDAVALVDEQHRWTFAQFQGRCLAVAQELQRRGVGPGATVALGLPRSAHVVAALMGVLRTGARYVPVDLSHPDGRLAAVLGDVNPEVVLVTGESRSRMARIVPDVPLIEVDALASVQMTAELVSRASVAGDAYVIYTSGSTGRPKGVVVPHDGLASMLVNHRRKIFAPAVHAAGDRRFRVAHALSFAFDMSWEELLWLADGHEVHLCDEDLRRDPQRLVEYTRQNGIDVINVTPGQAEQLIAEGLLDEGMHAPSLVLLGGEAVSVRLWRRLGQTSGVRGYNLYGPTEYTINALGVGDDECADPVIGAPVDHTVALVLDRWLRPVPDGVPGELYLTGIGLARGYHGMPGRTAESFVACPWGEPGSRMYRTGDRVRRRVEDGLMEYLGRTDNQVKIRGHRVDPGEVSAAVLTLAEQDRGAQAPSDVAEVYGCVTTVVNGALVCHLAARVADSQGVARAVRDGLRSVLPEALVPDRYAVVSEFPLTANGKVDTAQLGSGSPVGSTGRPARGEQECLVAELVAEVLDLDEDEVPADVDFFSLGGHSMAAVRLVALLRAEGASELAVRDVYALRTVERMAQKLVM</sequence>
<dbReference type="Gene3D" id="3.40.50.980">
    <property type="match status" value="2"/>
</dbReference>
<dbReference type="EMBL" id="LT906453">
    <property type="protein sequence ID" value="SNV16712.1"/>
    <property type="molecule type" value="Genomic_DNA"/>
</dbReference>
<dbReference type="GeneID" id="63458376"/>
<dbReference type="NCBIfam" id="NF003417">
    <property type="entry name" value="PRK04813.1"/>
    <property type="match status" value="3"/>
</dbReference>
<dbReference type="RefSeq" id="WP_051277277.1">
    <property type="nucleotide sequence ID" value="NZ_LT906453.1"/>
</dbReference>
<dbReference type="InterPro" id="IPR045851">
    <property type="entry name" value="AMP-bd_C_sf"/>
</dbReference>
<reference evidence="8 9" key="1">
    <citation type="submission" date="2017-06" db="EMBL/GenBank/DDBJ databases">
        <authorList>
            <consortium name="Pathogen Informatics"/>
        </authorList>
    </citation>
    <scope>NUCLEOTIDE SEQUENCE [LARGE SCALE GENOMIC DNA]</scope>
    <source>
        <strain evidence="8 9">NCTC13039</strain>
    </source>
</reference>
<feature type="domain" description="Carrier" evidence="7">
    <location>
        <begin position="2245"/>
        <end position="2321"/>
    </location>
</feature>
<feature type="compositionally biased region" description="Low complexity" evidence="6">
    <location>
        <begin position="1839"/>
        <end position="1853"/>
    </location>
</feature>
<dbReference type="Gene3D" id="2.30.38.10">
    <property type="entry name" value="Luciferase, Domain 3"/>
    <property type="match status" value="1"/>
</dbReference>
<comment type="cofactor">
    <cofactor evidence="1">
        <name>pantetheine 4'-phosphate</name>
        <dbReference type="ChEBI" id="CHEBI:47942"/>
    </cofactor>
</comment>
<dbReference type="GO" id="GO:0005737">
    <property type="term" value="C:cytoplasm"/>
    <property type="evidence" value="ECO:0007669"/>
    <property type="project" value="TreeGrafter"/>
</dbReference>
<dbReference type="InterPro" id="IPR000873">
    <property type="entry name" value="AMP-dep_synth/lig_dom"/>
</dbReference>
<dbReference type="GO" id="GO:0044550">
    <property type="term" value="P:secondary metabolite biosynthetic process"/>
    <property type="evidence" value="ECO:0007669"/>
    <property type="project" value="TreeGrafter"/>
</dbReference>
<dbReference type="PANTHER" id="PTHR45527:SF1">
    <property type="entry name" value="FATTY ACID SYNTHASE"/>
    <property type="match status" value="1"/>
</dbReference>
<dbReference type="InterPro" id="IPR010060">
    <property type="entry name" value="NRPS_synth"/>
</dbReference>
<evidence type="ECO:0000259" key="7">
    <source>
        <dbReference type="PROSITE" id="PS50075"/>
    </source>
</evidence>
<proteinExistence type="predicted"/>
<keyword evidence="5" id="KW-0045">Antibiotic biosynthesis</keyword>
<dbReference type="GO" id="GO:0008610">
    <property type="term" value="P:lipid biosynthetic process"/>
    <property type="evidence" value="ECO:0007669"/>
    <property type="project" value="UniProtKB-ARBA"/>
</dbReference>
<organism evidence="8 9">
    <name type="scientific">Dermatophilus congolensis</name>
    <dbReference type="NCBI Taxonomy" id="1863"/>
    <lineage>
        <taxon>Bacteria</taxon>
        <taxon>Bacillati</taxon>
        <taxon>Actinomycetota</taxon>
        <taxon>Actinomycetes</taxon>
        <taxon>Micrococcales</taxon>
        <taxon>Dermatophilaceae</taxon>
        <taxon>Dermatophilus</taxon>
    </lineage>
</organism>
<keyword evidence="4" id="KW-0677">Repeat</keyword>
<gene>
    <name evidence="8" type="primary">lgrB</name>
    <name evidence="8" type="ORF">SAMEA4475696_00058</name>
</gene>
<dbReference type="PROSITE" id="PS50075">
    <property type="entry name" value="CARRIER"/>
    <property type="match status" value="3"/>
</dbReference>
<dbReference type="KEGG" id="dco:SAMEA4475696_0058"/>
<dbReference type="Pfam" id="PF00501">
    <property type="entry name" value="AMP-binding"/>
    <property type="match status" value="3"/>
</dbReference>
<dbReference type="InterPro" id="IPR036736">
    <property type="entry name" value="ACP-like_sf"/>
</dbReference>
<dbReference type="InterPro" id="IPR020806">
    <property type="entry name" value="PKS_PP-bd"/>
</dbReference>
<keyword evidence="3" id="KW-0597">Phosphoprotein</keyword>
<dbReference type="InterPro" id="IPR023213">
    <property type="entry name" value="CAT-like_dom_sf"/>
</dbReference>
<dbReference type="Gene3D" id="3.40.50.12780">
    <property type="entry name" value="N-terminal domain of ligase-like"/>
    <property type="match status" value="2"/>
</dbReference>
<feature type="domain" description="Carrier" evidence="7">
    <location>
        <begin position="692"/>
        <end position="766"/>
    </location>
</feature>
<dbReference type="NCBIfam" id="TIGR01733">
    <property type="entry name" value="AA-adenyl-dom"/>
    <property type="match status" value="3"/>
</dbReference>
<dbReference type="PROSITE" id="PS00012">
    <property type="entry name" value="PHOSPHOPANTETHEINE"/>
    <property type="match status" value="3"/>
</dbReference>
<evidence type="ECO:0000313" key="8">
    <source>
        <dbReference type="EMBL" id="SNV16712.1"/>
    </source>
</evidence>
<evidence type="ECO:0000256" key="6">
    <source>
        <dbReference type="SAM" id="MobiDB-lite"/>
    </source>
</evidence>
<evidence type="ECO:0000256" key="1">
    <source>
        <dbReference type="ARBA" id="ARBA00001957"/>
    </source>
</evidence>
<dbReference type="Pfam" id="PF00550">
    <property type="entry name" value="PP-binding"/>
    <property type="match status" value="3"/>
</dbReference>
<dbReference type="InterPro" id="IPR025110">
    <property type="entry name" value="AMP-bd_C"/>
</dbReference>
<dbReference type="GO" id="GO:0043041">
    <property type="term" value="P:amino acid activation for nonribosomal peptide biosynthetic process"/>
    <property type="evidence" value="ECO:0007669"/>
    <property type="project" value="TreeGrafter"/>
</dbReference>
<dbReference type="Gene3D" id="3.30.300.30">
    <property type="match status" value="3"/>
</dbReference>
<dbReference type="GO" id="GO:0017000">
    <property type="term" value="P:antibiotic biosynthetic process"/>
    <property type="evidence" value="ECO:0007669"/>
    <property type="project" value="UniProtKB-KW"/>
</dbReference>
<dbReference type="Proteomes" id="UP000242637">
    <property type="component" value="Chromosome 1"/>
</dbReference>
<evidence type="ECO:0000256" key="2">
    <source>
        <dbReference type="ARBA" id="ARBA00022450"/>
    </source>
</evidence>
<dbReference type="Gene3D" id="3.30.559.30">
    <property type="entry name" value="Nonribosomal peptide synthetase, condensation domain"/>
    <property type="match status" value="4"/>
</dbReference>
<protein>
    <submittedName>
        <fullName evidence="8">Linear gramicidin synthase subunit B</fullName>
    </submittedName>
</protein>
<name>A0A239V3R3_9MICO</name>
<feature type="region of interest" description="Disordered" evidence="6">
    <location>
        <begin position="923"/>
        <end position="942"/>
    </location>
</feature>
<dbReference type="SMART" id="SM00823">
    <property type="entry name" value="PKS_PP"/>
    <property type="match status" value="3"/>
</dbReference>
<evidence type="ECO:0000256" key="5">
    <source>
        <dbReference type="ARBA" id="ARBA00023194"/>
    </source>
</evidence>
<dbReference type="Pfam" id="PF00668">
    <property type="entry name" value="Condensation"/>
    <property type="match status" value="4"/>
</dbReference>
<dbReference type="InterPro" id="IPR042099">
    <property type="entry name" value="ANL_N_sf"/>
</dbReference>
<dbReference type="Gene3D" id="3.30.559.10">
    <property type="entry name" value="Chloramphenicol acetyltransferase-like domain"/>
    <property type="match status" value="4"/>
</dbReference>
<dbReference type="InterPro" id="IPR010071">
    <property type="entry name" value="AA_adenyl_dom"/>
</dbReference>
<dbReference type="OrthoDB" id="2472181at2"/>
<evidence type="ECO:0000256" key="4">
    <source>
        <dbReference type="ARBA" id="ARBA00022737"/>
    </source>
</evidence>
<dbReference type="GO" id="GO:0003824">
    <property type="term" value="F:catalytic activity"/>
    <property type="evidence" value="ECO:0007669"/>
    <property type="project" value="InterPro"/>
</dbReference>
<feature type="region of interest" description="Disordered" evidence="6">
    <location>
        <begin position="1837"/>
        <end position="1862"/>
    </location>
</feature>
<dbReference type="InterPro" id="IPR001242">
    <property type="entry name" value="Condensation_dom"/>
</dbReference>
<evidence type="ECO:0000313" key="9">
    <source>
        <dbReference type="Proteomes" id="UP000242637"/>
    </source>
</evidence>
<dbReference type="InterPro" id="IPR006162">
    <property type="entry name" value="Ppantetheine_attach_site"/>
</dbReference>
<dbReference type="SUPFAM" id="SSF56801">
    <property type="entry name" value="Acetyl-CoA synthetase-like"/>
    <property type="match status" value="3"/>
</dbReference>
<keyword evidence="9" id="KW-1185">Reference proteome</keyword>
<dbReference type="InterPro" id="IPR020845">
    <property type="entry name" value="AMP-binding_CS"/>
</dbReference>
<dbReference type="STRING" id="1121387.GCA_000429885_00801"/>
<dbReference type="SUPFAM" id="SSF52777">
    <property type="entry name" value="CoA-dependent acyltransferases"/>
    <property type="match status" value="8"/>
</dbReference>
<accession>A0A239V3R3</accession>
<dbReference type="Pfam" id="PF13193">
    <property type="entry name" value="AMP-binding_C"/>
    <property type="match status" value="2"/>
</dbReference>
<dbReference type="FunFam" id="3.40.50.12780:FF:000012">
    <property type="entry name" value="Non-ribosomal peptide synthetase"/>
    <property type="match status" value="1"/>
</dbReference>
<dbReference type="CDD" id="cd05930">
    <property type="entry name" value="A_NRPS"/>
    <property type="match status" value="1"/>
</dbReference>